<protein>
    <submittedName>
        <fullName evidence="1">Uncharacterized protein</fullName>
    </submittedName>
</protein>
<proteinExistence type="predicted"/>
<dbReference type="AlphaFoldDB" id="A0A1H5GBS3"/>
<evidence type="ECO:0000313" key="1">
    <source>
        <dbReference type="EMBL" id="SEE13105.1"/>
    </source>
</evidence>
<gene>
    <name evidence="1" type="ORF">SAMN04490194_1111</name>
</gene>
<name>A0A1H5GBS3_9PSED</name>
<accession>A0A1H5GBS3</accession>
<dbReference type="EMBL" id="FNTY01000002">
    <property type="protein sequence ID" value="SEE13105.1"/>
    <property type="molecule type" value="Genomic_DNA"/>
</dbReference>
<sequence length="83" mass="9629">MTMVRRLLGMPGRFVTKDNYPRDPIGSRGKLHSSNGICHPPQLRLKLILISSPLFFPRHTRFLHAIIQANQTWFCVHHLGRLM</sequence>
<reference evidence="1 2" key="1">
    <citation type="submission" date="2016-10" db="EMBL/GenBank/DDBJ databases">
        <authorList>
            <person name="de Groot N.N."/>
        </authorList>
    </citation>
    <scope>NUCLEOTIDE SEQUENCE [LARGE SCALE GENOMIC DNA]</scope>
    <source>
        <strain evidence="1 2">BS3662</strain>
    </source>
</reference>
<evidence type="ECO:0000313" key="2">
    <source>
        <dbReference type="Proteomes" id="UP000198985"/>
    </source>
</evidence>
<organism evidence="1 2">
    <name type="scientific">Pseudomonas migulae</name>
    <dbReference type="NCBI Taxonomy" id="78543"/>
    <lineage>
        <taxon>Bacteria</taxon>
        <taxon>Pseudomonadati</taxon>
        <taxon>Pseudomonadota</taxon>
        <taxon>Gammaproteobacteria</taxon>
        <taxon>Pseudomonadales</taxon>
        <taxon>Pseudomonadaceae</taxon>
        <taxon>Pseudomonas</taxon>
    </lineage>
</organism>
<dbReference type="Proteomes" id="UP000198985">
    <property type="component" value="Unassembled WGS sequence"/>
</dbReference>